<keyword evidence="5" id="KW-1185">Reference proteome</keyword>
<protein>
    <recommendedName>
        <fullName evidence="3">P/Homo B domain-containing protein</fullName>
    </recommendedName>
</protein>
<name>A0A0P6XSS2_9CHLR</name>
<sequence>MRVRVGVIIALLFMISVGKMLESPKYVAQAQPQTPDQTSVPYGFARIQEQEFNDLPLNANLLVGSNTIVRGSILETDVDYFKIDLSAGQRVALATMTRTSIASGDTTLSLFASDGNNVNPTLTLIETDLSDGVHNNGSSVISSQPITTTGSYYIKVQGGTSTTLIQPYDLYVRVLSTTVSEQEPNDQLPQAITTQASISGVLSASNDLDRYQFNLNAGDTMFSTVDFDPERDGTTWNGFLRLGKLDTTYFQVDDANSVSPNAEANVMTVKDAGSYEIVIGSEADGGPQASYLAQVVIIPAITQANCQTVTSQTAQAIGPNQSVLQSSITVEQGANIADLDVLLDLEHSMLPELDVTLIAPDGNVVALFTDIGSAQRPNVDLVLDQQAALALGSYHNLSGVHFAPEAAFSLDWFAGQQAQGQWTLTIYDTADGNGGTLNSWGLRICGMPAPADCPVGKARSVIYSSQFEADNGGFGSGDYDFEWVWGNHNSPPIIGSYSGEHSWNTNLTGNYPNSARMQLVSPNINLSNVSGPIYASWYQRYQLGNSLNDFYIVTAHPSSSLFFSPLFEHRSAEMRTELGNPSQILEQSTGWGLQRHDLSSYAGASLSLKWDFGSDSYANFAGISVDDVEITGCIDAGLITPTITPTASTTPTPSATPIVTPSMTPTPTLDPARFYIHLPLVIVEY</sequence>
<dbReference type="RefSeq" id="WP_054535146.1">
    <property type="nucleotide sequence ID" value="NZ_LGKP01000022.1"/>
</dbReference>
<comment type="caution">
    <text evidence="4">The sequence shown here is derived from an EMBL/GenBank/DDBJ whole genome shotgun (WGS) entry which is preliminary data.</text>
</comment>
<dbReference type="InterPro" id="IPR008979">
    <property type="entry name" value="Galactose-bd-like_sf"/>
</dbReference>
<keyword evidence="2" id="KW-0378">Hydrolase</keyword>
<dbReference type="Gene3D" id="2.60.120.380">
    <property type="match status" value="2"/>
</dbReference>
<organism evidence="4 5">
    <name type="scientific">Herpetosiphon geysericola</name>
    <dbReference type="NCBI Taxonomy" id="70996"/>
    <lineage>
        <taxon>Bacteria</taxon>
        <taxon>Bacillati</taxon>
        <taxon>Chloroflexota</taxon>
        <taxon>Chloroflexia</taxon>
        <taxon>Herpetosiphonales</taxon>
        <taxon>Herpetosiphonaceae</taxon>
        <taxon>Herpetosiphon</taxon>
    </lineage>
</organism>
<evidence type="ECO:0000313" key="4">
    <source>
        <dbReference type="EMBL" id="KPL86057.1"/>
    </source>
</evidence>
<dbReference type="Proteomes" id="UP000050277">
    <property type="component" value="Unassembled WGS sequence"/>
</dbReference>
<dbReference type="AlphaFoldDB" id="A0A0P6XSS2"/>
<dbReference type="Gene3D" id="2.60.120.260">
    <property type="entry name" value="Galactose-binding domain-like"/>
    <property type="match status" value="1"/>
</dbReference>
<dbReference type="PROSITE" id="PS51829">
    <property type="entry name" value="P_HOMO_B"/>
    <property type="match status" value="1"/>
</dbReference>
<proteinExistence type="predicted"/>
<gene>
    <name evidence="4" type="ORF">SE18_14335</name>
</gene>
<dbReference type="InterPro" id="IPR002884">
    <property type="entry name" value="P_dom"/>
</dbReference>
<evidence type="ECO:0000256" key="2">
    <source>
        <dbReference type="ARBA" id="ARBA00022801"/>
    </source>
</evidence>
<evidence type="ECO:0000259" key="3">
    <source>
        <dbReference type="PROSITE" id="PS51829"/>
    </source>
</evidence>
<accession>A0A0P6XSS2</accession>
<dbReference type="OrthoDB" id="9792152at2"/>
<evidence type="ECO:0000256" key="1">
    <source>
        <dbReference type="ARBA" id="ARBA00022670"/>
    </source>
</evidence>
<dbReference type="GO" id="GO:0004252">
    <property type="term" value="F:serine-type endopeptidase activity"/>
    <property type="evidence" value="ECO:0007669"/>
    <property type="project" value="InterPro"/>
</dbReference>
<dbReference type="Pfam" id="PF04151">
    <property type="entry name" value="PPC"/>
    <property type="match status" value="1"/>
</dbReference>
<dbReference type="GO" id="GO:0006508">
    <property type="term" value="P:proteolysis"/>
    <property type="evidence" value="ECO:0007669"/>
    <property type="project" value="UniProtKB-KW"/>
</dbReference>
<dbReference type="Pfam" id="PF01483">
    <property type="entry name" value="P_proprotein"/>
    <property type="match status" value="1"/>
</dbReference>
<dbReference type="STRING" id="70996.SE18_14335"/>
<dbReference type="SUPFAM" id="SSF49785">
    <property type="entry name" value="Galactose-binding domain-like"/>
    <property type="match status" value="1"/>
</dbReference>
<reference evidence="4 5" key="1">
    <citation type="submission" date="2015-07" db="EMBL/GenBank/DDBJ databases">
        <title>Whole genome sequence of Herpetosiphon geysericola DSM 7119.</title>
        <authorList>
            <person name="Hemp J."/>
            <person name="Ward L.M."/>
            <person name="Pace L.A."/>
            <person name="Fischer W.W."/>
        </authorList>
    </citation>
    <scope>NUCLEOTIDE SEQUENCE [LARGE SCALE GENOMIC DNA]</scope>
    <source>
        <strain evidence="4 5">DSM 7119</strain>
    </source>
</reference>
<dbReference type="InterPro" id="IPR007280">
    <property type="entry name" value="Peptidase_C_arc/bac"/>
</dbReference>
<feature type="domain" description="P/Homo B" evidence="3">
    <location>
        <begin position="304"/>
        <end position="450"/>
    </location>
</feature>
<keyword evidence="1" id="KW-0645">Protease</keyword>
<evidence type="ECO:0000313" key="5">
    <source>
        <dbReference type="Proteomes" id="UP000050277"/>
    </source>
</evidence>
<dbReference type="EMBL" id="LGKP01000022">
    <property type="protein sequence ID" value="KPL86057.1"/>
    <property type="molecule type" value="Genomic_DNA"/>
</dbReference>